<proteinExistence type="predicted"/>
<evidence type="ECO:0000313" key="3">
    <source>
        <dbReference type="Proteomes" id="UP000077521"/>
    </source>
</evidence>
<feature type="compositionally biased region" description="Basic and acidic residues" evidence="1">
    <location>
        <begin position="37"/>
        <end position="47"/>
    </location>
</feature>
<organism evidence="2 3">
    <name type="scientific">Tilletia indica</name>
    <dbReference type="NCBI Taxonomy" id="43049"/>
    <lineage>
        <taxon>Eukaryota</taxon>
        <taxon>Fungi</taxon>
        <taxon>Dikarya</taxon>
        <taxon>Basidiomycota</taxon>
        <taxon>Ustilaginomycotina</taxon>
        <taxon>Exobasidiomycetes</taxon>
        <taxon>Tilletiales</taxon>
        <taxon>Tilletiaceae</taxon>
        <taxon>Tilletia</taxon>
    </lineage>
</organism>
<dbReference type="AlphaFoldDB" id="A0A8T8SF06"/>
<feature type="compositionally biased region" description="Basic residues" evidence="1">
    <location>
        <begin position="122"/>
        <end position="134"/>
    </location>
</feature>
<gene>
    <name evidence="2" type="ORF">A4X13_0g8410</name>
</gene>
<feature type="compositionally biased region" description="Acidic residues" evidence="1">
    <location>
        <begin position="66"/>
        <end position="92"/>
    </location>
</feature>
<dbReference type="InterPro" id="IPR019626">
    <property type="entry name" value="Stress-induced_KGG_rpt"/>
</dbReference>
<name>A0A8T8SF06_9BASI</name>
<comment type="caution">
    <text evidence="2">The sequence shown here is derived from an EMBL/GenBank/DDBJ whole genome shotgun (WGS) entry which is preliminary data.</text>
</comment>
<evidence type="ECO:0000313" key="2">
    <source>
        <dbReference type="EMBL" id="KAE8238713.1"/>
    </source>
</evidence>
<accession>A0A8T8SF06</accession>
<sequence length="134" mass="13585">MTSNPNPGNFANRPKEDQVAAAIAGGRNEGPGSAAKHQKEAHERVVRGEVGGGGRGRRSGGGGGGGDDEDVVEEDEGGDEEEVYEDEEEGEDANGGGGGGGKSKRGFVAMPRERVQEIARMGGKKGGHAKKGGS</sequence>
<evidence type="ECO:0008006" key="4">
    <source>
        <dbReference type="Google" id="ProtNLM"/>
    </source>
</evidence>
<evidence type="ECO:0000256" key="1">
    <source>
        <dbReference type="SAM" id="MobiDB-lite"/>
    </source>
</evidence>
<dbReference type="Proteomes" id="UP000077521">
    <property type="component" value="Unassembled WGS sequence"/>
</dbReference>
<dbReference type="Pfam" id="PF10685">
    <property type="entry name" value="KGG"/>
    <property type="match status" value="1"/>
</dbReference>
<dbReference type="EMBL" id="LWDF02001447">
    <property type="protein sequence ID" value="KAE8238713.1"/>
    <property type="molecule type" value="Genomic_DNA"/>
</dbReference>
<reference evidence="2" key="2">
    <citation type="journal article" date="2019" name="IMA Fungus">
        <title>Genome sequencing and comparison of five Tilletia species to identify candidate genes for the detection of regulated species infecting wheat.</title>
        <authorList>
            <person name="Nguyen H.D.T."/>
            <person name="Sultana T."/>
            <person name="Kesanakurti P."/>
            <person name="Hambleton S."/>
        </authorList>
    </citation>
    <scope>NUCLEOTIDE SEQUENCE</scope>
    <source>
        <strain evidence="2">DAOMC 236416</strain>
    </source>
</reference>
<keyword evidence="3" id="KW-1185">Reference proteome</keyword>
<reference evidence="2" key="1">
    <citation type="submission" date="2016-04" db="EMBL/GenBank/DDBJ databases">
        <authorList>
            <person name="Nguyen H.D."/>
            <person name="Samba Siva P."/>
            <person name="Cullis J."/>
            <person name="Levesque C.A."/>
            <person name="Hambleton S."/>
        </authorList>
    </citation>
    <scope>NUCLEOTIDE SEQUENCE</scope>
    <source>
        <strain evidence="2">DAOMC 236416</strain>
    </source>
</reference>
<feature type="region of interest" description="Disordered" evidence="1">
    <location>
        <begin position="1"/>
        <end position="134"/>
    </location>
</feature>
<feature type="non-terminal residue" evidence="2">
    <location>
        <position position="134"/>
    </location>
</feature>
<feature type="compositionally biased region" description="Gly residues" evidence="1">
    <location>
        <begin position="49"/>
        <end position="65"/>
    </location>
</feature>
<protein>
    <recommendedName>
        <fullName evidence="4">Conidiation-specific protein 10</fullName>
    </recommendedName>
</protein>